<feature type="binding site" evidence="6">
    <location>
        <position position="83"/>
    </location>
    <ligand>
        <name>Fe cation</name>
        <dbReference type="ChEBI" id="CHEBI:24875"/>
        <note>catalytic</note>
    </ligand>
</feature>
<dbReference type="eggNOG" id="COG5553">
    <property type="taxonomic scope" value="Bacteria"/>
</dbReference>
<proteinExistence type="inferred from homology"/>
<evidence type="ECO:0000256" key="1">
    <source>
        <dbReference type="ARBA" id="ARBA00006622"/>
    </source>
</evidence>
<dbReference type="InterPro" id="IPR010300">
    <property type="entry name" value="CDO_1"/>
</dbReference>
<dbReference type="Proteomes" id="UP000001549">
    <property type="component" value="Chromosome"/>
</dbReference>
<protein>
    <submittedName>
        <fullName evidence="7">Cysteine dioxygenase type I</fullName>
    </submittedName>
</protein>
<evidence type="ECO:0000313" key="7">
    <source>
        <dbReference type="EMBL" id="AEH09603.1"/>
    </source>
</evidence>
<dbReference type="PANTHER" id="PTHR12918">
    <property type="entry name" value="CYSTEINE DIOXYGENASE"/>
    <property type="match status" value="1"/>
</dbReference>
<evidence type="ECO:0000256" key="2">
    <source>
        <dbReference type="ARBA" id="ARBA00022723"/>
    </source>
</evidence>
<dbReference type="STRING" id="656024.FsymDg_2193"/>
<feature type="binding site" evidence="6">
    <location>
        <position position="85"/>
    </location>
    <ligand>
        <name>Fe cation</name>
        <dbReference type="ChEBI" id="CHEBI:24875"/>
        <note>catalytic</note>
    </ligand>
</feature>
<dbReference type="SUPFAM" id="SSF51182">
    <property type="entry name" value="RmlC-like cupins"/>
    <property type="match status" value="1"/>
</dbReference>
<evidence type="ECO:0000256" key="6">
    <source>
        <dbReference type="PIRSR" id="PIRSR610300-51"/>
    </source>
</evidence>
<gene>
    <name evidence="7" type="ordered locus">FsymDg_2193</name>
</gene>
<organism evidence="7 8">
    <name type="scientific">Candidatus Protofrankia datiscae</name>
    <dbReference type="NCBI Taxonomy" id="2716812"/>
    <lineage>
        <taxon>Bacteria</taxon>
        <taxon>Bacillati</taxon>
        <taxon>Actinomycetota</taxon>
        <taxon>Actinomycetes</taxon>
        <taxon>Frankiales</taxon>
        <taxon>Frankiaceae</taxon>
        <taxon>Protofrankia</taxon>
    </lineage>
</organism>
<dbReference type="RefSeq" id="WP_013873537.1">
    <property type="nucleotide sequence ID" value="NC_015656.1"/>
</dbReference>
<name>F8AZ13_9ACTN</name>
<dbReference type="KEGG" id="fsy:FsymDg_2193"/>
<evidence type="ECO:0000313" key="8">
    <source>
        <dbReference type="Proteomes" id="UP000001549"/>
    </source>
</evidence>
<dbReference type="PANTHER" id="PTHR12918:SF1">
    <property type="entry name" value="CYSTEINE DIOXYGENASE TYPE 1"/>
    <property type="match status" value="1"/>
</dbReference>
<dbReference type="Pfam" id="PF05995">
    <property type="entry name" value="CDO_I"/>
    <property type="match status" value="1"/>
</dbReference>
<keyword evidence="8" id="KW-1185">Reference proteome</keyword>
<dbReference type="InterPro" id="IPR014710">
    <property type="entry name" value="RmlC-like_jellyroll"/>
</dbReference>
<dbReference type="EMBL" id="CP002801">
    <property type="protein sequence ID" value="AEH09603.1"/>
    <property type="molecule type" value="Genomic_DNA"/>
</dbReference>
<dbReference type="AlphaFoldDB" id="F8AZ13"/>
<keyword evidence="4" id="KW-0560">Oxidoreductase</keyword>
<evidence type="ECO:0000256" key="5">
    <source>
        <dbReference type="ARBA" id="ARBA00023004"/>
    </source>
</evidence>
<sequence>MPLIHPLLAGTALVPDSLLRDENETVEPHVLAALTRSLGAATGIWTAILRHDPVNRWYTRLVLSGSVEVWLISWCPGQYTRAHDHGGAFGALSVIQGPVTEIACDADWRPRDWRQHERVASLTFDRNHIHKVGNSGTIPAATIHAYSPPELPMRYAPDAAEQAVEGFLLENALGGAATGDAAGALAVGGGRP</sequence>
<comment type="similarity">
    <text evidence="1">Belongs to the cysteine dioxygenase family.</text>
</comment>
<reference evidence="7 8" key="1">
    <citation type="submission" date="2011-05" db="EMBL/GenBank/DDBJ databases">
        <title>Complete sequence of chromosome of Frankia symbiont of Datisca glomerata.</title>
        <authorList>
            <consortium name="US DOE Joint Genome Institute"/>
            <person name="Lucas S."/>
            <person name="Han J."/>
            <person name="Lapidus A."/>
            <person name="Cheng J.-F."/>
            <person name="Goodwin L."/>
            <person name="Pitluck S."/>
            <person name="Peters L."/>
            <person name="Mikhailova N."/>
            <person name="Chertkov O."/>
            <person name="Teshima H."/>
            <person name="Han C."/>
            <person name="Tapia R."/>
            <person name="Land M."/>
            <person name="Hauser L."/>
            <person name="Kyrpides N."/>
            <person name="Ivanova N."/>
            <person name="Pagani I."/>
            <person name="Berry A."/>
            <person name="Pawlowski K."/>
            <person name="Persson T."/>
            <person name="Vanden Heuvel B."/>
            <person name="Benson D."/>
            <person name="Woyke T."/>
        </authorList>
    </citation>
    <scope>NUCLEOTIDE SEQUENCE [LARGE SCALE GENOMIC DNA]</scope>
    <source>
        <strain evidence="8">4085684</strain>
    </source>
</reference>
<dbReference type="Gene3D" id="2.60.120.10">
    <property type="entry name" value="Jelly Rolls"/>
    <property type="match status" value="1"/>
</dbReference>
<accession>F8AZ13</accession>
<dbReference type="HOGENOM" id="CLU_102185_2_0_11"/>
<keyword evidence="2 6" id="KW-0479">Metal-binding</keyword>
<evidence type="ECO:0000256" key="4">
    <source>
        <dbReference type="ARBA" id="ARBA00023002"/>
    </source>
</evidence>
<evidence type="ECO:0000256" key="3">
    <source>
        <dbReference type="ARBA" id="ARBA00022964"/>
    </source>
</evidence>
<dbReference type="InterPro" id="IPR011051">
    <property type="entry name" value="RmlC_Cupin_sf"/>
</dbReference>
<dbReference type="CDD" id="cd10548">
    <property type="entry name" value="cupin_CDO"/>
    <property type="match status" value="1"/>
</dbReference>
<keyword evidence="3 7" id="KW-0223">Dioxygenase</keyword>
<dbReference type="GO" id="GO:0016702">
    <property type="term" value="F:oxidoreductase activity, acting on single donors with incorporation of molecular oxygen, incorporation of two atoms of oxygen"/>
    <property type="evidence" value="ECO:0007669"/>
    <property type="project" value="InterPro"/>
</dbReference>
<dbReference type="GO" id="GO:0008198">
    <property type="term" value="F:ferrous iron binding"/>
    <property type="evidence" value="ECO:0007669"/>
    <property type="project" value="TreeGrafter"/>
</dbReference>
<keyword evidence="5 6" id="KW-0408">Iron</keyword>
<feature type="binding site" evidence="6">
    <location>
        <position position="130"/>
    </location>
    <ligand>
        <name>Fe cation</name>
        <dbReference type="ChEBI" id="CHEBI:24875"/>
        <note>catalytic</note>
    </ligand>
</feature>